<gene>
    <name evidence="6" type="primary">ISP1_3</name>
    <name evidence="4" type="synonym">ISP1_1</name>
    <name evidence="5" type="synonym">ISP1_2</name>
    <name evidence="7" type="synonym">ISP1_4</name>
    <name evidence="8" type="synonym">ISP1_5</name>
    <name evidence="9" type="synonym">ISP1_6</name>
    <name evidence="4" type="ORF">bsdtb5_14500</name>
    <name evidence="5" type="ORF">bsdtb5_17300</name>
    <name evidence="6" type="ORF">bsdtb5_19800</name>
    <name evidence="7" type="ORF">bsdtb5_20470</name>
    <name evidence="8" type="ORF">bsdtb5_34230</name>
    <name evidence="9" type="ORF">bsdtb5_41100</name>
</gene>
<reference evidence="6 10" key="1">
    <citation type="submission" date="2020-11" db="EMBL/GenBank/DDBJ databases">
        <title>Draft genome sequencing of a Lachnospiraceae strain isolated from anoxic soil subjected to BSD treatment.</title>
        <authorList>
            <person name="Uek A."/>
            <person name="Tonouchi A."/>
        </authorList>
    </citation>
    <scope>NUCLEOTIDE SEQUENCE [LARGE SCALE GENOMIC DNA]</scope>
    <source>
        <strain evidence="6 10">TB5</strain>
    </source>
</reference>
<dbReference type="KEGG" id="ahb:bsdtb5_34230"/>
<dbReference type="KEGG" id="ahb:bsdtb5_19800"/>
<feature type="domain" description="Transposase IS204/IS1001/IS1096/IS1165 helix-turn-helix" evidence="2">
    <location>
        <begin position="87"/>
        <end position="136"/>
    </location>
</feature>
<accession>A0A7R7EKA6</accession>
<evidence type="ECO:0000313" key="4">
    <source>
        <dbReference type="EMBL" id="BCN30155.1"/>
    </source>
</evidence>
<evidence type="ECO:0000259" key="3">
    <source>
        <dbReference type="Pfam" id="PF14690"/>
    </source>
</evidence>
<feature type="domain" description="Transposase IS204/IS1001/IS1096/IS1165 DDE" evidence="1">
    <location>
        <begin position="148"/>
        <end position="386"/>
    </location>
</feature>
<dbReference type="KEGG" id="ahb:bsdtb5_17300"/>
<dbReference type="Proteomes" id="UP000595897">
    <property type="component" value="Chromosome"/>
</dbReference>
<dbReference type="EMBL" id="AP024169">
    <property type="protein sequence ID" value="BCN30752.1"/>
    <property type="molecule type" value="Genomic_DNA"/>
</dbReference>
<evidence type="ECO:0000313" key="10">
    <source>
        <dbReference type="Proteomes" id="UP000595897"/>
    </source>
</evidence>
<evidence type="ECO:0000313" key="6">
    <source>
        <dbReference type="EMBL" id="BCN30685.1"/>
    </source>
</evidence>
<evidence type="ECO:0000313" key="9">
    <source>
        <dbReference type="EMBL" id="BCN32815.1"/>
    </source>
</evidence>
<dbReference type="InterPro" id="IPR002560">
    <property type="entry name" value="Transposase_DDE"/>
</dbReference>
<dbReference type="KEGG" id="ahb:bsdtb5_41100"/>
<evidence type="ECO:0000313" key="7">
    <source>
        <dbReference type="EMBL" id="BCN30752.1"/>
    </source>
</evidence>
<dbReference type="Pfam" id="PF13542">
    <property type="entry name" value="HTH_Tnp_ISL3"/>
    <property type="match status" value="1"/>
</dbReference>
<dbReference type="KEGG" id="ahb:bsdtb5_20470"/>
<proteinExistence type="predicted"/>
<keyword evidence="10" id="KW-1185">Reference proteome</keyword>
<sequence>MQSNCNKNLLNLEGVKLKSVQHTLEGIIIKIETNPKPQNCPCCGAETSKIHDYRWQKIKDLPFQLSNAYLMLRKRRYVCSCGKRFYEKYSFIAKYQQRTTRLSYKIVELLRSTNSIKYVASQTNVSTNTVTRILDTLSYDKPPIPQCISIDEFKGNAGNSKYQCILVDAKKKCILDVLPDRTQSHLIDYFKSCSRDERYRVKFFISDMWQPYIDLAKTFFPNATIIVDKYHYIRQVSWAIESVRKRLQASMTPTLRKYYKRSRKLILTRYSKLKDENKKACDLMLLYSDDLRLAHKLKEWFYEICQSNSYTYQRTEFWEWVKNAESSGLHEFEACAKTYRRWSEYILNAFKYGYTNGPTEGFNNKIKVLKRSSYGVRNFERFRTRIIHSSM</sequence>
<dbReference type="NCBIfam" id="NF033550">
    <property type="entry name" value="transpos_ISL3"/>
    <property type="match status" value="1"/>
</dbReference>
<name>A0A7R7EKA6_9FIRM</name>
<dbReference type="RefSeq" id="WP_271713201.1">
    <property type="nucleotide sequence ID" value="NZ_AP024169.1"/>
</dbReference>
<dbReference type="EMBL" id="AP024169">
    <property type="protein sequence ID" value="BCN32815.1"/>
    <property type="molecule type" value="Genomic_DNA"/>
</dbReference>
<evidence type="ECO:0000259" key="2">
    <source>
        <dbReference type="Pfam" id="PF13542"/>
    </source>
</evidence>
<dbReference type="EMBL" id="AP024169">
    <property type="protein sequence ID" value="BCN30155.1"/>
    <property type="molecule type" value="Genomic_DNA"/>
</dbReference>
<evidence type="ECO:0000313" key="8">
    <source>
        <dbReference type="EMBL" id="BCN32128.1"/>
    </source>
</evidence>
<evidence type="ECO:0000313" key="5">
    <source>
        <dbReference type="EMBL" id="BCN30435.1"/>
    </source>
</evidence>
<dbReference type="InterPro" id="IPR029261">
    <property type="entry name" value="Transposase_Znf"/>
</dbReference>
<dbReference type="Pfam" id="PF01610">
    <property type="entry name" value="DDE_Tnp_ISL3"/>
    <property type="match status" value="1"/>
</dbReference>
<dbReference type="KEGG" id="ahb:bsdtb5_14500"/>
<dbReference type="InterPro" id="IPR047951">
    <property type="entry name" value="Transpos_ISL3"/>
</dbReference>
<dbReference type="EMBL" id="AP024169">
    <property type="protein sequence ID" value="BCN30435.1"/>
    <property type="molecule type" value="Genomic_DNA"/>
</dbReference>
<evidence type="ECO:0000259" key="1">
    <source>
        <dbReference type="Pfam" id="PF01610"/>
    </source>
</evidence>
<protein>
    <submittedName>
        <fullName evidence="6">ISL3 family transposase</fullName>
    </submittedName>
</protein>
<dbReference type="PANTHER" id="PTHR33498">
    <property type="entry name" value="TRANSPOSASE FOR INSERTION SEQUENCE ELEMENT IS1557"/>
    <property type="match status" value="1"/>
</dbReference>
<feature type="domain" description="Transposase IS204/IS1001/IS1096/IS1165 zinc-finger" evidence="3">
    <location>
        <begin position="37"/>
        <end position="81"/>
    </location>
</feature>
<organism evidence="6 10">
    <name type="scientific">Anaeromicropila herbilytica</name>
    <dbReference type="NCBI Taxonomy" id="2785025"/>
    <lineage>
        <taxon>Bacteria</taxon>
        <taxon>Bacillati</taxon>
        <taxon>Bacillota</taxon>
        <taxon>Clostridia</taxon>
        <taxon>Lachnospirales</taxon>
        <taxon>Lachnospiraceae</taxon>
        <taxon>Anaeromicropila</taxon>
    </lineage>
</organism>
<dbReference type="InterPro" id="IPR032877">
    <property type="entry name" value="Transposase_HTH"/>
</dbReference>
<dbReference type="Pfam" id="PF14690">
    <property type="entry name" value="Zn_ribbon_ISL3"/>
    <property type="match status" value="1"/>
</dbReference>
<dbReference type="Gene3D" id="1.10.10.60">
    <property type="entry name" value="Homeodomain-like"/>
    <property type="match status" value="1"/>
</dbReference>
<dbReference type="AlphaFoldDB" id="A0A7R7EKA6"/>
<dbReference type="EMBL" id="AP024169">
    <property type="protein sequence ID" value="BCN30685.1"/>
    <property type="molecule type" value="Genomic_DNA"/>
</dbReference>
<dbReference type="EMBL" id="AP024169">
    <property type="protein sequence ID" value="BCN32128.1"/>
    <property type="molecule type" value="Genomic_DNA"/>
</dbReference>
<dbReference type="PANTHER" id="PTHR33498:SF1">
    <property type="entry name" value="TRANSPOSASE FOR INSERTION SEQUENCE ELEMENT IS1557"/>
    <property type="match status" value="1"/>
</dbReference>